<dbReference type="InterPro" id="IPR027304">
    <property type="entry name" value="Trigger_fact/SurA_dom_sf"/>
</dbReference>
<organism evidence="4 5">
    <name type="scientific">Candidatus Dojkabacteria bacterium</name>
    <dbReference type="NCBI Taxonomy" id="2099670"/>
    <lineage>
        <taxon>Bacteria</taxon>
        <taxon>Candidatus Dojkabacteria</taxon>
    </lineage>
</organism>
<dbReference type="InterPro" id="IPR037041">
    <property type="entry name" value="Trigger_fac_C_sf"/>
</dbReference>
<dbReference type="InterPro" id="IPR008880">
    <property type="entry name" value="Trigger_fac_C"/>
</dbReference>
<dbReference type="Proteomes" id="UP000321026">
    <property type="component" value="Unassembled WGS sequence"/>
</dbReference>
<evidence type="ECO:0000256" key="2">
    <source>
        <dbReference type="ARBA" id="ARBA00023235"/>
    </source>
</evidence>
<evidence type="ECO:0000313" key="4">
    <source>
        <dbReference type="EMBL" id="TXG76530.1"/>
    </source>
</evidence>
<dbReference type="SUPFAM" id="SSF109998">
    <property type="entry name" value="Triger factor/SurA peptide-binding domain-like"/>
    <property type="match status" value="1"/>
</dbReference>
<accession>A0A5C7J4T1</accession>
<protein>
    <recommendedName>
        <fullName evidence="3">Trigger factor C-terminal domain-containing protein</fullName>
    </recommendedName>
</protein>
<dbReference type="AlphaFoldDB" id="A0A5C7J4T1"/>
<evidence type="ECO:0000256" key="1">
    <source>
        <dbReference type="ARBA" id="ARBA00023110"/>
    </source>
</evidence>
<keyword evidence="2" id="KW-0413">Isomerase</keyword>
<feature type="domain" description="Trigger factor C-terminal" evidence="3">
    <location>
        <begin position="61"/>
        <end position="161"/>
    </location>
</feature>
<dbReference type="GO" id="GO:0015031">
    <property type="term" value="P:protein transport"/>
    <property type="evidence" value="ECO:0007669"/>
    <property type="project" value="InterPro"/>
</dbReference>
<dbReference type="Gene3D" id="1.10.3120.10">
    <property type="entry name" value="Trigger factor, C-terminal domain"/>
    <property type="match status" value="1"/>
</dbReference>
<sequence>MHIDGTIEDGKDWVFHALTCEAPAVDLGKYKEAVAKITAKSKIVVPGKDLPAGRQGPEQPKFEDIIEAVLTSVTIKVPAVLIQREADRLISQTLEEIKKLGMSLDQYLASTGQDIETFKAMYAQRAERDLKLEFVLSKISEVEKISVDDAEIQKTIDGAKPEEKASLAQNKYLLASIIRQQKTLDFLRSL</sequence>
<dbReference type="GO" id="GO:0006457">
    <property type="term" value="P:protein folding"/>
    <property type="evidence" value="ECO:0007669"/>
    <property type="project" value="InterPro"/>
</dbReference>
<dbReference type="EMBL" id="SSDS01000072">
    <property type="protein sequence ID" value="TXG76530.1"/>
    <property type="molecule type" value="Genomic_DNA"/>
</dbReference>
<evidence type="ECO:0000313" key="5">
    <source>
        <dbReference type="Proteomes" id="UP000321026"/>
    </source>
</evidence>
<evidence type="ECO:0000259" key="3">
    <source>
        <dbReference type="Pfam" id="PF05698"/>
    </source>
</evidence>
<dbReference type="GO" id="GO:0003755">
    <property type="term" value="F:peptidyl-prolyl cis-trans isomerase activity"/>
    <property type="evidence" value="ECO:0007669"/>
    <property type="project" value="UniProtKB-KW"/>
</dbReference>
<gene>
    <name evidence="4" type="ORF">E6Q11_04450</name>
</gene>
<keyword evidence="1" id="KW-0697">Rotamase</keyword>
<comment type="caution">
    <text evidence="4">The sequence shown here is derived from an EMBL/GenBank/DDBJ whole genome shotgun (WGS) entry which is preliminary data.</text>
</comment>
<dbReference type="Pfam" id="PF05698">
    <property type="entry name" value="Trigger_C"/>
    <property type="match status" value="1"/>
</dbReference>
<proteinExistence type="predicted"/>
<name>A0A5C7J4T1_9BACT</name>
<reference evidence="4 5" key="1">
    <citation type="submission" date="2018-09" db="EMBL/GenBank/DDBJ databases">
        <title>Metagenome Assembled Genomes from an Advanced Water Purification Facility.</title>
        <authorList>
            <person name="Stamps B.W."/>
            <person name="Spear J.R."/>
        </authorList>
    </citation>
    <scope>NUCLEOTIDE SEQUENCE [LARGE SCALE GENOMIC DNA]</scope>
    <source>
        <strain evidence="4">Bin_63_2</strain>
    </source>
</reference>